<reference evidence="2 3" key="1">
    <citation type="submission" date="2024-05" db="EMBL/GenBank/DDBJ databases">
        <title>A high-quality chromosomal-level genome assembly of Topmouth culter (Culter alburnus).</title>
        <authorList>
            <person name="Zhao H."/>
        </authorList>
    </citation>
    <scope>NUCLEOTIDE SEQUENCE [LARGE SCALE GENOMIC DNA]</scope>
    <source>
        <strain evidence="2">CATC2023</strain>
        <tissue evidence="2">Muscle</tissue>
    </source>
</reference>
<feature type="non-terminal residue" evidence="2">
    <location>
        <position position="82"/>
    </location>
</feature>
<dbReference type="Gene3D" id="3.40.50.300">
    <property type="entry name" value="P-loop containing nucleotide triphosphate hydrolases"/>
    <property type="match status" value="1"/>
</dbReference>
<keyword evidence="3" id="KW-1185">Reference proteome</keyword>
<organism evidence="2 3">
    <name type="scientific">Culter alburnus</name>
    <name type="common">Topmouth culter</name>
    <dbReference type="NCBI Taxonomy" id="194366"/>
    <lineage>
        <taxon>Eukaryota</taxon>
        <taxon>Metazoa</taxon>
        <taxon>Chordata</taxon>
        <taxon>Craniata</taxon>
        <taxon>Vertebrata</taxon>
        <taxon>Euteleostomi</taxon>
        <taxon>Actinopterygii</taxon>
        <taxon>Neopterygii</taxon>
        <taxon>Teleostei</taxon>
        <taxon>Ostariophysi</taxon>
        <taxon>Cypriniformes</taxon>
        <taxon>Xenocyprididae</taxon>
        <taxon>Xenocypridinae</taxon>
        <taxon>Culter</taxon>
    </lineage>
</organism>
<comment type="caution">
    <text evidence="2">The sequence shown here is derived from an EMBL/GenBank/DDBJ whole genome shotgun (WGS) entry which is preliminary data.</text>
</comment>
<feature type="region of interest" description="Disordered" evidence="1">
    <location>
        <begin position="62"/>
        <end position="82"/>
    </location>
</feature>
<dbReference type="EMBL" id="JAWDJR010000001">
    <property type="protein sequence ID" value="KAK9981665.1"/>
    <property type="molecule type" value="Genomic_DNA"/>
</dbReference>
<name>A0AAW2B6S9_CULAL</name>
<dbReference type="AlphaFoldDB" id="A0AAW2B6S9"/>
<evidence type="ECO:0000313" key="3">
    <source>
        <dbReference type="Proteomes" id="UP001479290"/>
    </source>
</evidence>
<accession>A0AAW2B6S9</accession>
<dbReference type="Proteomes" id="UP001479290">
    <property type="component" value="Unassembled WGS sequence"/>
</dbReference>
<dbReference type="InterPro" id="IPR027417">
    <property type="entry name" value="P-loop_NTPase"/>
</dbReference>
<evidence type="ECO:0000256" key="1">
    <source>
        <dbReference type="SAM" id="MobiDB-lite"/>
    </source>
</evidence>
<evidence type="ECO:0000313" key="2">
    <source>
        <dbReference type="EMBL" id="KAK9981665.1"/>
    </source>
</evidence>
<gene>
    <name evidence="2" type="ORF">ABG768_001189</name>
</gene>
<protein>
    <submittedName>
        <fullName evidence="2">Uncharacterized protein</fullName>
    </submittedName>
</protein>
<sequence>MSNKEWMDFKLNRKFQNLVSNFRGQYHVINSKNEINHTHIKKLLKKIDEFITQNEGQHYNYEINSVSQTKSRKEKKKQEEQE</sequence>
<proteinExistence type="predicted"/>